<organism evidence="1 2">
    <name type="scientific">Molorchus minor</name>
    <dbReference type="NCBI Taxonomy" id="1323400"/>
    <lineage>
        <taxon>Eukaryota</taxon>
        <taxon>Metazoa</taxon>
        <taxon>Ecdysozoa</taxon>
        <taxon>Arthropoda</taxon>
        <taxon>Hexapoda</taxon>
        <taxon>Insecta</taxon>
        <taxon>Pterygota</taxon>
        <taxon>Neoptera</taxon>
        <taxon>Endopterygota</taxon>
        <taxon>Coleoptera</taxon>
        <taxon>Polyphaga</taxon>
        <taxon>Cucujiformia</taxon>
        <taxon>Chrysomeloidea</taxon>
        <taxon>Cerambycidae</taxon>
        <taxon>Lamiinae</taxon>
        <taxon>Monochamini</taxon>
        <taxon>Molorchus</taxon>
    </lineage>
</organism>
<evidence type="ECO:0000313" key="1">
    <source>
        <dbReference type="EMBL" id="KAJ8982082.1"/>
    </source>
</evidence>
<dbReference type="EMBL" id="JAPWTJ010000147">
    <property type="protein sequence ID" value="KAJ8982082.1"/>
    <property type="molecule type" value="Genomic_DNA"/>
</dbReference>
<sequence>MSNKLPMNIQCTPSVLKGQVPNKSLVSSINAETDKLAVNSPQGAADKCFKNYNQKQVEQAIQSYIKRSKERMAAKENKKNIKWQLCGNKV</sequence>
<protein>
    <submittedName>
        <fullName evidence="1">Uncharacterized protein</fullName>
    </submittedName>
</protein>
<name>A0ABQ9JWK0_9CUCU</name>
<comment type="caution">
    <text evidence="1">The sequence shown here is derived from an EMBL/GenBank/DDBJ whole genome shotgun (WGS) entry which is preliminary data.</text>
</comment>
<keyword evidence="2" id="KW-1185">Reference proteome</keyword>
<proteinExistence type="predicted"/>
<gene>
    <name evidence="1" type="ORF">NQ317_015594</name>
</gene>
<dbReference type="Proteomes" id="UP001162164">
    <property type="component" value="Unassembled WGS sequence"/>
</dbReference>
<accession>A0ABQ9JWK0</accession>
<reference evidence="1" key="1">
    <citation type="journal article" date="2023" name="Insect Mol. Biol.">
        <title>Genome sequencing provides insights into the evolution of gene families encoding plant cell wall-degrading enzymes in longhorned beetles.</title>
        <authorList>
            <person name="Shin N.R."/>
            <person name="Okamura Y."/>
            <person name="Kirsch R."/>
            <person name="Pauchet Y."/>
        </authorList>
    </citation>
    <scope>NUCLEOTIDE SEQUENCE</scope>
    <source>
        <strain evidence="1">MMC_N1</strain>
    </source>
</reference>
<evidence type="ECO:0000313" key="2">
    <source>
        <dbReference type="Proteomes" id="UP001162164"/>
    </source>
</evidence>